<name>A0AAV8QJV5_ENSVE</name>
<protein>
    <recommendedName>
        <fullName evidence="1">PCI domain-containing protein</fullName>
    </recommendedName>
</protein>
<evidence type="ECO:0000313" key="2">
    <source>
        <dbReference type="EMBL" id="KAJ8477123.1"/>
    </source>
</evidence>
<accession>A0AAV8QJV5</accession>
<feature type="domain" description="PCI" evidence="1">
    <location>
        <begin position="75"/>
        <end position="107"/>
    </location>
</feature>
<dbReference type="Pfam" id="PF01399">
    <property type="entry name" value="PCI"/>
    <property type="match status" value="1"/>
</dbReference>
<dbReference type="EMBL" id="JAQQAF010000006">
    <property type="protein sequence ID" value="KAJ8477123.1"/>
    <property type="molecule type" value="Genomic_DNA"/>
</dbReference>
<reference evidence="2 3" key="1">
    <citation type="submission" date="2022-12" db="EMBL/GenBank/DDBJ databases">
        <title>Chromosome-scale assembly of the Ensete ventricosum genome.</title>
        <authorList>
            <person name="Dussert Y."/>
            <person name="Stocks J."/>
            <person name="Wendawek A."/>
            <person name="Woldeyes F."/>
            <person name="Nichols R.A."/>
            <person name="Borrell J.S."/>
        </authorList>
    </citation>
    <scope>NUCLEOTIDE SEQUENCE [LARGE SCALE GENOMIC DNA]</scope>
    <source>
        <strain evidence="3">cv. Maze</strain>
        <tissue evidence="2">Seeds</tissue>
    </source>
</reference>
<evidence type="ECO:0000259" key="1">
    <source>
        <dbReference type="Pfam" id="PF01399"/>
    </source>
</evidence>
<evidence type="ECO:0000313" key="3">
    <source>
        <dbReference type="Proteomes" id="UP001222027"/>
    </source>
</evidence>
<comment type="caution">
    <text evidence="2">The sequence shown here is derived from an EMBL/GenBank/DDBJ whole genome shotgun (WGS) entry which is preliminary data.</text>
</comment>
<gene>
    <name evidence="2" type="ORF">OPV22_020850</name>
</gene>
<organism evidence="2 3">
    <name type="scientific">Ensete ventricosum</name>
    <name type="common">Abyssinian banana</name>
    <name type="synonym">Musa ensete</name>
    <dbReference type="NCBI Taxonomy" id="4639"/>
    <lineage>
        <taxon>Eukaryota</taxon>
        <taxon>Viridiplantae</taxon>
        <taxon>Streptophyta</taxon>
        <taxon>Embryophyta</taxon>
        <taxon>Tracheophyta</taxon>
        <taxon>Spermatophyta</taxon>
        <taxon>Magnoliopsida</taxon>
        <taxon>Liliopsida</taxon>
        <taxon>Zingiberales</taxon>
        <taxon>Musaceae</taxon>
        <taxon>Ensete</taxon>
    </lineage>
</organism>
<sequence length="163" mass="18272">MVNQADDIAGIISFKAGLQYVGSDLDAVQAVAYAHSKTVTEVLRDYRAQLEEDPIVRGDWICCRDDGVAIGEEAISDDHVEKKLSQMILDKKFGGPLDQSAGCLIVFDDPKPDVIFPATRETLESFSLLWFKDMLKPELVIREHRRLLPIWSRTLVGNILSQL</sequence>
<dbReference type="InterPro" id="IPR050871">
    <property type="entry name" value="26S_Proteasome/COP9_Components"/>
</dbReference>
<dbReference type="InterPro" id="IPR000717">
    <property type="entry name" value="PCI_dom"/>
</dbReference>
<dbReference type="Gene3D" id="1.25.40.570">
    <property type="match status" value="2"/>
</dbReference>
<dbReference type="Proteomes" id="UP001222027">
    <property type="component" value="Unassembled WGS sequence"/>
</dbReference>
<keyword evidence="3" id="KW-1185">Reference proteome</keyword>
<dbReference type="AlphaFoldDB" id="A0AAV8QJV5"/>
<proteinExistence type="predicted"/>
<dbReference type="PANTHER" id="PTHR10678">
    <property type="entry name" value="26S PROTEASOME NON-ATPASE REGULATORY SUBUNIT 11/COP9 SIGNALOSOME COMPLEX SUBUNIT 2"/>
    <property type="match status" value="1"/>
</dbReference>